<reference evidence="1 2" key="1">
    <citation type="submission" date="2016-04" db="EMBL/GenBank/DDBJ databases">
        <title>Complete genome sequence of natural rubber-degrading, novel Gram-negative bacterium, Rhizobacter gummiphilus strain NS21.</title>
        <authorList>
            <person name="Tabata M."/>
            <person name="Kasai D."/>
            <person name="Fukuda M."/>
        </authorList>
    </citation>
    <scope>NUCLEOTIDE SEQUENCE [LARGE SCALE GENOMIC DNA]</scope>
    <source>
        <strain evidence="1 2">NS21</strain>
    </source>
</reference>
<protein>
    <submittedName>
        <fullName evidence="1">Uncharacterized protein</fullName>
    </submittedName>
</protein>
<evidence type="ECO:0000313" key="2">
    <source>
        <dbReference type="Proteomes" id="UP000193427"/>
    </source>
</evidence>
<dbReference type="AlphaFoldDB" id="A0A1W6L5G4"/>
<dbReference type="PROSITE" id="PS51257">
    <property type="entry name" value="PROKAR_LIPOPROTEIN"/>
    <property type="match status" value="1"/>
</dbReference>
<dbReference type="RefSeq" id="WP_085749755.1">
    <property type="nucleotide sequence ID" value="NZ_BSPR01000002.1"/>
</dbReference>
<dbReference type="Pfam" id="PF14339">
    <property type="entry name" value="DUF4394"/>
    <property type="match status" value="1"/>
</dbReference>
<dbReference type="Proteomes" id="UP000193427">
    <property type="component" value="Chromosome"/>
</dbReference>
<organism evidence="1 2">
    <name type="scientific">Piscinibacter gummiphilus</name>
    <dbReference type="NCBI Taxonomy" id="946333"/>
    <lineage>
        <taxon>Bacteria</taxon>
        <taxon>Pseudomonadati</taxon>
        <taxon>Pseudomonadota</taxon>
        <taxon>Betaproteobacteria</taxon>
        <taxon>Burkholderiales</taxon>
        <taxon>Sphaerotilaceae</taxon>
        <taxon>Piscinibacter</taxon>
    </lineage>
</organism>
<dbReference type="SUPFAM" id="SSF75011">
    <property type="entry name" value="3-carboxy-cis,cis-mucoante lactonizing enzyme"/>
    <property type="match status" value="1"/>
</dbReference>
<dbReference type="EMBL" id="CP015118">
    <property type="protein sequence ID" value="ARN19494.1"/>
    <property type="molecule type" value="Genomic_DNA"/>
</dbReference>
<evidence type="ECO:0000313" key="1">
    <source>
        <dbReference type="EMBL" id="ARN19494.1"/>
    </source>
</evidence>
<name>A0A1W6L5G4_9BURK</name>
<keyword evidence="2" id="KW-1185">Reference proteome</keyword>
<dbReference type="OrthoDB" id="531718at2"/>
<gene>
    <name evidence="1" type="ORF">A4W93_05965</name>
</gene>
<proteinExistence type="predicted"/>
<dbReference type="InterPro" id="IPR025507">
    <property type="entry name" value="DUF4394"/>
</dbReference>
<accession>A0A1W6L5G4</accession>
<sequence>MRLACTLSLLAALAAGCASSTAPVKPVSRGSVVAVTATHQLIRFDAARPGQVLSSKPLVGLQPGETVLGIDYRVAKGWLYAVGSSNRLYRVNADTAIATPVGERFAVSLSGTHFGVDFNPTVDRIRVVSDTGQNLRLHPDTGAVVDGDATNTGVQTDGPLDYAPGDRSAGLRPALVAVGYTYNKVDDKLTTNYALDASAATLVTLGSREGVAPVVSPNTGHLFTVGPLGLPPFEDAAFDIADVSGLAFAAVTGPGATQSTWVEIDLATGAAREIGRIGSNTTVLAVAIEP</sequence>
<dbReference type="KEGG" id="rgu:A4W93_05965"/>
<dbReference type="STRING" id="946333.A4W93_05965"/>